<dbReference type="InterPro" id="IPR007454">
    <property type="entry name" value="UPF0250_YbeD-like"/>
</dbReference>
<dbReference type="SUPFAM" id="SSF117991">
    <property type="entry name" value="YbeD/HP0495-like"/>
    <property type="match status" value="1"/>
</dbReference>
<organism evidence="3 4">
    <name type="scientific">Parasutterella muris</name>
    <dbReference type="NCBI Taxonomy" id="2565572"/>
    <lineage>
        <taxon>Bacteria</taxon>
        <taxon>Pseudomonadati</taxon>
        <taxon>Pseudomonadota</taxon>
        <taxon>Betaproteobacteria</taxon>
        <taxon>Burkholderiales</taxon>
        <taxon>Sutterellaceae</taxon>
        <taxon>Parasutterella</taxon>
    </lineage>
</organism>
<evidence type="ECO:0000256" key="2">
    <source>
        <dbReference type="HAMAP-Rule" id="MF_00659"/>
    </source>
</evidence>
<accession>A0A6L6YPU3</accession>
<dbReference type="OrthoDB" id="9793424at2"/>
<gene>
    <name evidence="3" type="ORF">E5987_10825</name>
</gene>
<dbReference type="AlphaFoldDB" id="A0A6L6YPU3"/>
<keyword evidence="4" id="KW-1185">Reference proteome</keyword>
<evidence type="ECO:0000313" key="4">
    <source>
        <dbReference type="Proteomes" id="UP000472580"/>
    </source>
</evidence>
<sequence>MAEEIKNENTEELPAALLQFPCEFPMKIVGERTDEFAQEIVSIIQKHCPSFDAAEVEMKASAKGNYLSLGVLINATSQDMLDNLYKEITAHNKVRFVL</sequence>
<dbReference type="Pfam" id="PF04359">
    <property type="entry name" value="DUF493"/>
    <property type="match status" value="1"/>
</dbReference>
<name>A0A6L6YPU3_9BURK</name>
<dbReference type="Gene3D" id="3.30.70.260">
    <property type="match status" value="1"/>
</dbReference>
<comment type="similarity">
    <text evidence="1 2">Belongs to the UPF0250 family.</text>
</comment>
<reference evidence="3 4" key="1">
    <citation type="submission" date="2019-12" db="EMBL/GenBank/DDBJ databases">
        <title>Microbes associate with the intestines of laboratory mice.</title>
        <authorList>
            <person name="Navarre W."/>
            <person name="Wong E."/>
        </authorList>
    </citation>
    <scope>NUCLEOTIDE SEQUENCE [LARGE SCALE GENOMIC DNA]</scope>
    <source>
        <strain evidence="3 4">NM82_D38</strain>
    </source>
</reference>
<protein>
    <recommendedName>
        <fullName evidence="2">UPF0250 protein E5987_10825</fullName>
    </recommendedName>
</protein>
<dbReference type="EMBL" id="WSRP01000041">
    <property type="protein sequence ID" value="MVX57681.1"/>
    <property type="molecule type" value="Genomic_DNA"/>
</dbReference>
<dbReference type="RefSeq" id="WP_160336099.1">
    <property type="nucleotide sequence ID" value="NZ_CALPCV010000012.1"/>
</dbReference>
<dbReference type="HAMAP" id="MF_00659">
    <property type="entry name" value="UPF0250"/>
    <property type="match status" value="1"/>
</dbReference>
<dbReference type="GO" id="GO:0005829">
    <property type="term" value="C:cytosol"/>
    <property type="evidence" value="ECO:0007669"/>
    <property type="project" value="TreeGrafter"/>
</dbReference>
<comment type="caution">
    <text evidence="3">The sequence shown here is derived from an EMBL/GenBank/DDBJ whole genome shotgun (WGS) entry which is preliminary data.</text>
</comment>
<dbReference type="InterPro" id="IPR027471">
    <property type="entry name" value="YbeD-like_sf"/>
</dbReference>
<dbReference type="Proteomes" id="UP000472580">
    <property type="component" value="Unassembled WGS sequence"/>
</dbReference>
<evidence type="ECO:0000313" key="3">
    <source>
        <dbReference type="EMBL" id="MVX57681.1"/>
    </source>
</evidence>
<evidence type="ECO:0000256" key="1">
    <source>
        <dbReference type="ARBA" id="ARBA00008460"/>
    </source>
</evidence>
<proteinExistence type="inferred from homology"/>
<dbReference type="PANTHER" id="PTHR38036">
    <property type="entry name" value="UPF0250 PROTEIN YBED"/>
    <property type="match status" value="1"/>
</dbReference>
<dbReference type="PANTHER" id="PTHR38036:SF1">
    <property type="entry name" value="UPF0250 PROTEIN YBED"/>
    <property type="match status" value="1"/>
</dbReference>